<sequence>MCIGGFNEFAATKQAIDKVMNALKDDEATTIGVYGMGGVGKTTMVKYVGAQAQKSRLFNQVIMAVVSQNPDLIQIQETFAEMLDFKLEEKTEIGRAIKLKEKIMRGTGILIILDDIWKRIEFSRIGIPNHNELLRCNSKVLLTTRRSSVCQIMESHAKIRLNILSKEDSWSLFVKEARKSFDKSSNFYDVAREVVRECAGLPIALIAVARALRDEALDGWKEAARRLQVSQPPNPEDEGDVFKCIKLSYDYLKYDDSKSCFLLCCLFPEDYDIPIEYLLMYGIGKGMFQDSNMLEARATTYLVVKALKDSSLLLDARAEGCTASGSW</sequence>
<keyword evidence="4" id="KW-0611">Plant defense</keyword>
<dbReference type="PRINTS" id="PR00364">
    <property type="entry name" value="DISEASERSIST"/>
</dbReference>
<dbReference type="OMA" id="YESEMST"/>
<dbReference type="GO" id="GO:0016787">
    <property type="term" value="F:hydrolase activity"/>
    <property type="evidence" value="ECO:0007669"/>
    <property type="project" value="UniProtKB-KW"/>
</dbReference>
<evidence type="ECO:0000256" key="1">
    <source>
        <dbReference type="ARBA" id="ARBA00022614"/>
    </source>
</evidence>
<dbReference type="AlphaFoldDB" id="A0A2P6RBT0"/>
<accession>A0A2P6RBT0</accession>
<keyword evidence="3" id="KW-0547">Nucleotide-binding</keyword>
<dbReference type="Gene3D" id="3.40.50.300">
    <property type="entry name" value="P-loop containing nucleotide triphosphate hydrolases"/>
    <property type="match status" value="1"/>
</dbReference>
<evidence type="ECO:0000256" key="3">
    <source>
        <dbReference type="ARBA" id="ARBA00022741"/>
    </source>
</evidence>
<dbReference type="Gene3D" id="1.10.10.10">
    <property type="entry name" value="Winged helix-like DNA-binding domain superfamily/Winged helix DNA-binding domain"/>
    <property type="match status" value="1"/>
</dbReference>
<dbReference type="SUPFAM" id="SSF52540">
    <property type="entry name" value="P-loop containing nucleoside triphosphate hydrolases"/>
    <property type="match status" value="1"/>
</dbReference>
<keyword evidence="2" id="KW-0677">Repeat</keyword>
<keyword evidence="1" id="KW-0433">Leucine-rich repeat</keyword>
<keyword evidence="7" id="KW-0378">Hydrolase</keyword>
<dbReference type="Gene3D" id="1.10.8.430">
    <property type="entry name" value="Helical domain of apoptotic protease-activating factors"/>
    <property type="match status" value="1"/>
</dbReference>
<dbReference type="Gramene" id="PRQ43889">
    <property type="protein sequence ID" value="PRQ43889"/>
    <property type="gene ID" value="RchiOBHm_Chr3g0473211"/>
</dbReference>
<dbReference type="InterPro" id="IPR002182">
    <property type="entry name" value="NB-ARC"/>
</dbReference>
<feature type="domain" description="NB-ARC" evidence="6">
    <location>
        <begin position="13"/>
        <end position="178"/>
    </location>
</feature>
<dbReference type="InterPro" id="IPR027417">
    <property type="entry name" value="P-loop_NTPase"/>
</dbReference>
<dbReference type="Pfam" id="PF00931">
    <property type="entry name" value="NB-ARC"/>
    <property type="match status" value="1"/>
</dbReference>
<dbReference type="InterPro" id="IPR042197">
    <property type="entry name" value="Apaf_helical"/>
</dbReference>
<dbReference type="FunFam" id="3.40.50.300:FF:001091">
    <property type="entry name" value="Probable disease resistance protein At1g61300"/>
    <property type="match status" value="1"/>
</dbReference>
<dbReference type="GO" id="GO:0006952">
    <property type="term" value="P:defense response"/>
    <property type="evidence" value="ECO:0007669"/>
    <property type="project" value="UniProtKB-KW"/>
</dbReference>
<comment type="caution">
    <text evidence="7">The sequence shown here is derived from an EMBL/GenBank/DDBJ whole genome shotgun (WGS) entry which is preliminary data.</text>
</comment>
<dbReference type="GO" id="GO:0043531">
    <property type="term" value="F:ADP binding"/>
    <property type="evidence" value="ECO:0007669"/>
    <property type="project" value="InterPro"/>
</dbReference>
<dbReference type="GO" id="GO:0005524">
    <property type="term" value="F:ATP binding"/>
    <property type="evidence" value="ECO:0007669"/>
    <property type="project" value="UniProtKB-KW"/>
</dbReference>
<proteinExistence type="predicted"/>
<keyword evidence="5" id="KW-0067">ATP-binding</keyword>
<dbReference type="PANTHER" id="PTHR33463:SF203">
    <property type="entry name" value="AAA+ ATPASE DOMAIN-CONTAINING PROTEIN"/>
    <property type="match status" value="1"/>
</dbReference>
<gene>
    <name evidence="7" type="ORF">RchiOBHm_Chr3g0473211</name>
</gene>
<keyword evidence="8" id="KW-1185">Reference proteome</keyword>
<evidence type="ECO:0000259" key="6">
    <source>
        <dbReference type="Pfam" id="PF00931"/>
    </source>
</evidence>
<evidence type="ECO:0000256" key="4">
    <source>
        <dbReference type="ARBA" id="ARBA00022821"/>
    </source>
</evidence>
<dbReference type="InterPro" id="IPR036388">
    <property type="entry name" value="WH-like_DNA-bd_sf"/>
</dbReference>
<evidence type="ECO:0000256" key="2">
    <source>
        <dbReference type="ARBA" id="ARBA00022737"/>
    </source>
</evidence>
<dbReference type="EMBL" id="PDCK01000041">
    <property type="protein sequence ID" value="PRQ43889.1"/>
    <property type="molecule type" value="Genomic_DNA"/>
</dbReference>
<name>A0A2P6RBT0_ROSCH</name>
<dbReference type="Proteomes" id="UP000238479">
    <property type="component" value="Chromosome 3"/>
</dbReference>
<organism evidence="7 8">
    <name type="scientific">Rosa chinensis</name>
    <name type="common">China rose</name>
    <dbReference type="NCBI Taxonomy" id="74649"/>
    <lineage>
        <taxon>Eukaryota</taxon>
        <taxon>Viridiplantae</taxon>
        <taxon>Streptophyta</taxon>
        <taxon>Embryophyta</taxon>
        <taxon>Tracheophyta</taxon>
        <taxon>Spermatophyta</taxon>
        <taxon>Magnoliopsida</taxon>
        <taxon>eudicotyledons</taxon>
        <taxon>Gunneridae</taxon>
        <taxon>Pentapetalae</taxon>
        <taxon>rosids</taxon>
        <taxon>fabids</taxon>
        <taxon>Rosales</taxon>
        <taxon>Rosaceae</taxon>
        <taxon>Rosoideae</taxon>
        <taxon>Rosoideae incertae sedis</taxon>
        <taxon>Rosa</taxon>
    </lineage>
</organism>
<reference evidence="7 8" key="1">
    <citation type="journal article" date="2018" name="Nat. Genet.">
        <title>The Rosa genome provides new insights in the design of modern roses.</title>
        <authorList>
            <person name="Bendahmane M."/>
        </authorList>
    </citation>
    <scope>NUCLEOTIDE SEQUENCE [LARGE SCALE GENOMIC DNA]</scope>
    <source>
        <strain evidence="8">cv. Old Blush</strain>
    </source>
</reference>
<dbReference type="InterPro" id="IPR050905">
    <property type="entry name" value="Plant_NBS-LRR"/>
</dbReference>
<protein>
    <submittedName>
        <fullName evidence="7">Putative P-loop containing nucleoside triphosphate hydrolase</fullName>
    </submittedName>
</protein>
<evidence type="ECO:0000313" key="8">
    <source>
        <dbReference type="Proteomes" id="UP000238479"/>
    </source>
</evidence>
<dbReference type="PANTHER" id="PTHR33463">
    <property type="entry name" value="NB-ARC DOMAIN-CONTAINING PROTEIN-RELATED"/>
    <property type="match status" value="1"/>
</dbReference>
<evidence type="ECO:0000313" key="7">
    <source>
        <dbReference type="EMBL" id="PRQ43889.1"/>
    </source>
</evidence>
<evidence type="ECO:0000256" key="5">
    <source>
        <dbReference type="ARBA" id="ARBA00022840"/>
    </source>
</evidence>